<dbReference type="Proteomes" id="UP000006698">
    <property type="component" value="Plasmid pCGR1"/>
</dbReference>
<gene>
    <name evidence="1" type="ordered locus">cgR_p0013</name>
</gene>
<sequence length="197" mass="21540">MGSALDQLPIWAQDEIRNLRKGEGKYRTRAKELEESKTAELDAFKQQIGKALGLVEDDTDDPAKLLEAATKREQEIAAERDTYLAQIADYKRNEALNEIAKTAGVGDLTLLKGALALNNQYAQLDINADDYQAQVAEIVTQTLTSHPALAQVAHTSGIDTSTTNSGAARQITAEDLKNMSSREIYDAQKAGKLNHLL</sequence>
<dbReference type="AlphaFoldDB" id="A0AB72VEU0"/>
<protein>
    <submittedName>
        <fullName evidence="1">Uncharacterized protein</fullName>
    </submittedName>
</protein>
<organism evidence="1">
    <name type="scientific">Corynebacterium glutamicum (strain R)</name>
    <dbReference type="NCBI Taxonomy" id="340322"/>
    <lineage>
        <taxon>Bacteria</taxon>
        <taxon>Bacillati</taxon>
        <taxon>Actinomycetota</taxon>
        <taxon>Actinomycetes</taxon>
        <taxon>Mycobacteriales</taxon>
        <taxon>Corynebacteriaceae</taxon>
        <taxon>Corynebacterium</taxon>
    </lineage>
</organism>
<name>A0AB72VEU0_CORGB</name>
<evidence type="ECO:0000313" key="1">
    <source>
        <dbReference type="EMBL" id="BAF56026.1"/>
    </source>
</evidence>
<accession>A0AB72VEU0</accession>
<reference evidence="1" key="1">
    <citation type="journal article" date="2007" name="Microbiology">
        <title>Comparative analysis of the Corynebacterium glutamicum group and complete genome sequence of strain R.</title>
        <authorList>
            <person name="Yukawa H."/>
            <person name="Omumasaba C.A."/>
            <person name="Nonaka H."/>
            <person name="Kos P."/>
            <person name="Okai N."/>
            <person name="Suzuki N."/>
            <person name="Suda M."/>
            <person name="Tsuge Y."/>
            <person name="Watanabe J."/>
            <person name="Ikeda Y."/>
            <person name="Vertes A.A."/>
            <person name="Inui M."/>
        </authorList>
    </citation>
    <scope>NUCLEOTIDE SEQUENCE</scope>
    <source>
        <strain evidence="1">R</strain>
        <plasmid evidence="1">pCGR1</plasmid>
    </source>
</reference>
<dbReference type="EMBL" id="AP009045">
    <property type="protein sequence ID" value="BAF56026.1"/>
    <property type="molecule type" value="Genomic_DNA"/>
</dbReference>
<keyword evidence="1" id="KW-0614">Plasmid</keyword>
<geneLocation type="plasmid" evidence="1">
    <name>pCGR1</name>
</geneLocation>
<dbReference type="KEGG" id="cgt:cgR_p0013"/>
<proteinExistence type="predicted"/>